<evidence type="ECO:0000256" key="2">
    <source>
        <dbReference type="ARBA" id="ARBA00007651"/>
    </source>
</evidence>
<comment type="caution">
    <text evidence="11">The sequence shown here is derived from an EMBL/GenBank/DDBJ whole genome shotgun (WGS) entry which is preliminary data.</text>
</comment>
<feature type="transmembrane region" description="Helical" evidence="8">
    <location>
        <begin position="54"/>
        <end position="74"/>
    </location>
</feature>
<dbReference type="NCBIfam" id="TIGR01569">
    <property type="entry name" value="A_tha_TIGR01569"/>
    <property type="match status" value="1"/>
</dbReference>
<proteinExistence type="inferred from homology"/>
<keyword evidence="4 8" id="KW-1003">Cell membrane</keyword>
<evidence type="ECO:0000256" key="1">
    <source>
        <dbReference type="ARBA" id="ARBA00004651"/>
    </source>
</evidence>
<evidence type="ECO:0000256" key="4">
    <source>
        <dbReference type="ARBA" id="ARBA00022475"/>
    </source>
</evidence>
<feature type="signal peptide" evidence="9">
    <location>
        <begin position="1"/>
        <end position="22"/>
    </location>
</feature>
<dbReference type="GO" id="GO:0005886">
    <property type="term" value="C:plasma membrane"/>
    <property type="evidence" value="ECO:0007669"/>
    <property type="project" value="UniProtKB-SubCell"/>
</dbReference>
<keyword evidence="6 8" id="KW-1133">Transmembrane helix</keyword>
<comment type="caution">
    <text evidence="8">Lacks conserved residue(s) required for the propagation of feature annotation.</text>
</comment>
<feature type="domain" description="Casparian strip membrane protein" evidence="10">
    <location>
        <begin position="5"/>
        <end position="141"/>
    </location>
</feature>
<accession>A0A843VZ40</accession>
<feature type="transmembrane region" description="Helical" evidence="8">
    <location>
        <begin position="130"/>
        <end position="151"/>
    </location>
</feature>
<evidence type="ECO:0000256" key="5">
    <source>
        <dbReference type="ARBA" id="ARBA00022692"/>
    </source>
</evidence>
<keyword evidence="5 8" id="KW-0812">Transmembrane</keyword>
<dbReference type="EMBL" id="NMUH01002147">
    <property type="protein sequence ID" value="MQL98144.1"/>
    <property type="molecule type" value="Genomic_DNA"/>
</dbReference>
<keyword evidence="12" id="KW-1185">Reference proteome</keyword>
<dbReference type="PANTHER" id="PTHR36488">
    <property type="entry name" value="CASP-LIKE PROTEIN 1U1"/>
    <property type="match status" value="1"/>
</dbReference>
<comment type="similarity">
    <text evidence="2 8">Belongs to the Casparian strip membrane proteins (CASP) family.</text>
</comment>
<evidence type="ECO:0000313" key="12">
    <source>
        <dbReference type="Proteomes" id="UP000652761"/>
    </source>
</evidence>
<evidence type="ECO:0000256" key="9">
    <source>
        <dbReference type="SAM" id="SignalP"/>
    </source>
</evidence>
<feature type="transmembrane region" description="Helical" evidence="8">
    <location>
        <begin position="86"/>
        <end position="106"/>
    </location>
</feature>
<evidence type="ECO:0000313" key="11">
    <source>
        <dbReference type="EMBL" id="MQL98144.1"/>
    </source>
</evidence>
<organism evidence="11 12">
    <name type="scientific">Colocasia esculenta</name>
    <name type="common">Wild taro</name>
    <name type="synonym">Arum esculentum</name>
    <dbReference type="NCBI Taxonomy" id="4460"/>
    <lineage>
        <taxon>Eukaryota</taxon>
        <taxon>Viridiplantae</taxon>
        <taxon>Streptophyta</taxon>
        <taxon>Embryophyta</taxon>
        <taxon>Tracheophyta</taxon>
        <taxon>Spermatophyta</taxon>
        <taxon>Magnoliopsida</taxon>
        <taxon>Liliopsida</taxon>
        <taxon>Araceae</taxon>
        <taxon>Aroideae</taxon>
        <taxon>Colocasieae</taxon>
        <taxon>Colocasia</taxon>
    </lineage>
</organism>
<dbReference type="Pfam" id="PF04535">
    <property type="entry name" value="CASP_dom"/>
    <property type="match status" value="1"/>
</dbReference>
<dbReference type="Proteomes" id="UP000652761">
    <property type="component" value="Unassembled WGS sequence"/>
</dbReference>
<evidence type="ECO:0000259" key="10">
    <source>
        <dbReference type="Pfam" id="PF04535"/>
    </source>
</evidence>
<protein>
    <recommendedName>
        <fullName evidence="8">CASP-like protein</fullName>
    </recommendedName>
</protein>
<gene>
    <name evidence="11" type="ORF">Taro_030846</name>
</gene>
<dbReference type="InterPro" id="IPR006459">
    <property type="entry name" value="CASP/CASPL"/>
</dbReference>
<keyword evidence="7 8" id="KW-0472">Membrane</keyword>
<evidence type="ECO:0000256" key="3">
    <source>
        <dbReference type="ARBA" id="ARBA00011489"/>
    </source>
</evidence>
<keyword evidence="9" id="KW-0732">Signal</keyword>
<evidence type="ECO:0000256" key="8">
    <source>
        <dbReference type="RuleBase" id="RU361233"/>
    </source>
</evidence>
<evidence type="ECO:0000256" key="6">
    <source>
        <dbReference type="ARBA" id="ARBA00022989"/>
    </source>
</evidence>
<dbReference type="OrthoDB" id="1906221at2759"/>
<reference evidence="11" key="1">
    <citation type="submission" date="2017-07" db="EMBL/GenBank/DDBJ databases">
        <title>Taro Niue Genome Assembly and Annotation.</title>
        <authorList>
            <person name="Atibalentja N."/>
            <person name="Keating K."/>
            <person name="Fields C.J."/>
        </authorList>
    </citation>
    <scope>NUCLEOTIDE SEQUENCE</scope>
    <source>
        <strain evidence="11">Niue_2</strain>
        <tissue evidence="11">Leaf</tissue>
    </source>
</reference>
<comment type="subcellular location">
    <subcellularLocation>
        <location evidence="1 8">Cell membrane</location>
        <topology evidence="1 8">Multi-pass membrane protein</topology>
    </subcellularLocation>
</comment>
<evidence type="ECO:0000256" key="7">
    <source>
        <dbReference type="ARBA" id="ARBA00023136"/>
    </source>
</evidence>
<dbReference type="InterPro" id="IPR044173">
    <property type="entry name" value="CASPL"/>
</dbReference>
<feature type="chain" id="PRO_5033055331" description="CASP-like protein" evidence="9">
    <location>
        <begin position="23"/>
        <end position="160"/>
    </location>
</feature>
<name>A0A843VZ40_COLES</name>
<dbReference type="PANTHER" id="PTHR36488:SF8">
    <property type="entry name" value="CASP-LIKE PROTEIN 1U1"/>
    <property type="match status" value="1"/>
</dbReference>
<comment type="subunit">
    <text evidence="3 8">Homodimer and heterodimers.</text>
</comment>
<dbReference type="AlphaFoldDB" id="A0A843VZ40"/>
<sequence length="160" mass="17182">MAKTRNVFVVMLRLLALGATLCATIVMATSHESTTFFGLSLEAKFQYTPALKVLVVVNAVVAAYSLLVLFISPNSRLSHFLVTTDVLVAILLVGALAAAGSVSYVGRKGNPHAGWLPICDQVRNYCNQVMWSLICAFTGVLAYTVIAVYGIHTVVHPLLT</sequence>
<dbReference type="InterPro" id="IPR006702">
    <property type="entry name" value="CASP_dom"/>
</dbReference>